<proteinExistence type="predicted"/>
<keyword evidence="2" id="KW-1185">Reference proteome</keyword>
<accession>A0A0C9SKA9</accession>
<name>A0A0C9SKA9_PLICR</name>
<organism evidence="1 2">
    <name type="scientific">Plicaturopsis crispa FD-325 SS-3</name>
    <dbReference type="NCBI Taxonomy" id="944288"/>
    <lineage>
        <taxon>Eukaryota</taxon>
        <taxon>Fungi</taxon>
        <taxon>Dikarya</taxon>
        <taxon>Basidiomycota</taxon>
        <taxon>Agaricomycotina</taxon>
        <taxon>Agaricomycetes</taxon>
        <taxon>Agaricomycetidae</taxon>
        <taxon>Amylocorticiales</taxon>
        <taxon>Amylocorticiaceae</taxon>
        <taxon>Plicatura</taxon>
        <taxon>Plicaturopsis crispa</taxon>
    </lineage>
</organism>
<reference evidence="1 2" key="1">
    <citation type="submission" date="2014-06" db="EMBL/GenBank/DDBJ databases">
        <title>Evolutionary Origins and Diversification of the Mycorrhizal Mutualists.</title>
        <authorList>
            <consortium name="DOE Joint Genome Institute"/>
            <consortium name="Mycorrhizal Genomics Consortium"/>
            <person name="Kohler A."/>
            <person name="Kuo A."/>
            <person name="Nagy L.G."/>
            <person name="Floudas D."/>
            <person name="Copeland A."/>
            <person name="Barry K.W."/>
            <person name="Cichocki N."/>
            <person name="Veneault-Fourrey C."/>
            <person name="LaButti K."/>
            <person name="Lindquist E.A."/>
            <person name="Lipzen A."/>
            <person name="Lundell T."/>
            <person name="Morin E."/>
            <person name="Murat C."/>
            <person name="Riley R."/>
            <person name="Ohm R."/>
            <person name="Sun H."/>
            <person name="Tunlid A."/>
            <person name="Henrissat B."/>
            <person name="Grigoriev I.V."/>
            <person name="Hibbett D.S."/>
            <person name="Martin F."/>
        </authorList>
    </citation>
    <scope>NUCLEOTIDE SEQUENCE [LARGE SCALE GENOMIC DNA]</scope>
    <source>
        <strain evidence="1 2">FD-325 SS-3</strain>
    </source>
</reference>
<sequence>MSDSLEDEDKAVVSLLLPYELILHVFDIAAASSQSTAITLCLVSSWARTVARRRLLHTVALPTERQTDAFLHMLGAQPDPAVDAALVRRLWLLPGRARLVDCMVGHFPNLTDLGITPMGLFYSLWKSDTSRPRLPPPNCDLRLTLIPSPLADWAMHVLTSVQPGSEHPAILASVTHLSFALFQQGPWVRGLLRMVAHAHLQKGKMLA</sequence>
<dbReference type="EMBL" id="KN832578">
    <property type="protein sequence ID" value="KII83416.1"/>
    <property type="molecule type" value="Genomic_DNA"/>
</dbReference>
<evidence type="ECO:0000313" key="1">
    <source>
        <dbReference type="EMBL" id="KII83416.1"/>
    </source>
</evidence>
<dbReference type="Proteomes" id="UP000053263">
    <property type="component" value="Unassembled WGS sequence"/>
</dbReference>
<protein>
    <recommendedName>
        <fullName evidence="3">F-box domain-containing protein</fullName>
    </recommendedName>
</protein>
<evidence type="ECO:0000313" key="2">
    <source>
        <dbReference type="Proteomes" id="UP000053263"/>
    </source>
</evidence>
<gene>
    <name evidence="1" type="ORF">PLICRDRAFT_180494</name>
</gene>
<dbReference type="HOGENOM" id="CLU_1326866_0_0_1"/>
<dbReference type="AlphaFoldDB" id="A0A0C9SKA9"/>
<evidence type="ECO:0008006" key="3">
    <source>
        <dbReference type="Google" id="ProtNLM"/>
    </source>
</evidence>